<evidence type="ECO:0000256" key="10">
    <source>
        <dbReference type="PROSITE-ProRule" id="PRU10141"/>
    </source>
</evidence>
<sequence length="1315" mass="141297">MLFGEISQNHLVLAEPRLLPHSTHKHTHTHTQTSNVGSLSVTQQRAPVPLEHLHQHPHQQHLLSAEPEAAPHRAYPTPDKETLDSTGAGVASSATATASASSSLPAHRTAQQPAQLLCVEATSAVPALARSSAPPPFLHTPTNSASAANRSPLSRRCPRDEPSSLITARPRLQDMAAVASQPPHGQQQQQQQQQYYSQPSPVAVSTPTTARRPTSRRPSHGASPNTPTTPQTHQSSAASQHNANLTTPRAQPLPASTHTSPAMNNNTTSASTSMGSGPMPPPRSSSHRSQSSSANQPASSRDEAANAGQTRRRGTQQAASSRAQPAHSRSATAIGQPPTGTSLPREESTVINRMVVTDPQEDIARAQARQAEGIPASGVDLTPITGLGLVGSEGVDDGGRGGGGGGGGGGKSRQDHSKSEGSTKRSKFGNYILGQTLGEGEFGKVKMGWKRDSSVEVAIKLIRRETLGSNSNRLAKIYREIHILRGLDHPNIVRLHEMVETERHIGIILEYASGGELFDYILNHRYLKDGPARKLFSQLISGVGYLHKKGIVHRDLKLENLLLDRNKNIIITDFGFANTFDPNDELGEEIEYRLGDKEYIRSLGLEGSDAARRGDLMQTSCGSPCYAAPELVVSDSLYTGRKVDVWSCGVILYAMLAGYLPFDDDPANPEGDNINLLYKYIVSTPLTFPEYVTPHARDLLKRILVPDPRKRADLFEVARHSWLADYSHVVGFITSSNTNAAEAQQSSVYSKDTFEQQPALARSASVREPGKQHTAPVPAHGGLTAKREQINSPPSEKPKTTRDNKRRTVQVEYVAPQSQTTRGEASPPAETTPRVRGKEADVPTTDGFQAPPSSQGRAAASTAPAQPRTTREPQRSTSEYNNFGQPPVSATRPSTGGALGTARLPSRGNSYGQPSVATVAQTNAEGRFSQPKSKQYHISPPFPPETTVAGESSIGQPSTQRVHSIQLGPSGAAPNAKGHKRSNTVTETLGRVTSMFSGRQQSYAQASKDSFASQNSFSNYPEEKREKRYPPTSMTGPMSNDSVAYPRQSMDSSRRTSFGFSRKNNNGGSSGEPSGKSSRRFSLLPSSLSKTFSSQRESMPAQGSHERRGSSVARPRASSRPGMAFGRGQASRSPSQSTTGSNMPGFYDGQHESSSRVRNAVTSAPMAGPSSAPPNQTRFEEPIADEKFPNPRDPHPSANRPYRHPTDDSDDFAAPTSQPQQQQTMQHGNSASATATRNNPYPQGMGGGGSISVSGSNGGDEFGAHQSRKGVLQKSRKFTDEYEERGHGGKAGSSGSSKKVMDFFRRMGRSREAGR</sequence>
<comment type="catalytic activity">
    <reaction evidence="8">
        <text>L-threonyl-[protein] + ATP = O-phospho-L-threonyl-[protein] + ADP + H(+)</text>
        <dbReference type="Rhea" id="RHEA:46608"/>
        <dbReference type="Rhea" id="RHEA-COMP:11060"/>
        <dbReference type="Rhea" id="RHEA-COMP:11605"/>
        <dbReference type="ChEBI" id="CHEBI:15378"/>
        <dbReference type="ChEBI" id="CHEBI:30013"/>
        <dbReference type="ChEBI" id="CHEBI:30616"/>
        <dbReference type="ChEBI" id="CHEBI:61977"/>
        <dbReference type="ChEBI" id="CHEBI:456216"/>
        <dbReference type="EC" id="2.7.11.1"/>
    </reaction>
</comment>
<dbReference type="STRING" id="985895.E5A2E7"/>
<dbReference type="InterPro" id="IPR011009">
    <property type="entry name" value="Kinase-like_dom_sf"/>
</dbReference>
<feature type="compositionally biased region" description="Low complexity" evidence="11">
    <location>
        <begin position="1215"/>
        <end position="1226"/>
    </location>
</feature>
<feature type="compositionally biased region" description="Low complexity" evidence="11">
    <location>
        <begin position="85"/>
        <end position="103"/>
    </location>
</feature>
<evidence type="ECO:0000256" key="9">
    <source>
        <dbReference type="ARBA" id="ARBA00048679"/>
    </source>
</evidence>
<reference evidence="14" key="1">
    <citation type="journal article" date="2011" name="Nat. Commun.">
        <title>Effector diversification within compartments of the Leptosphaeria maculans genome affected by Repeat-Induced Point mutations.</title>
        <authorList>
            <person name="Rouxel T."/>
            <person name="Grandaubert J."/>
            <person name="Hane J.K."/>
            <person name="Hoede C."/>
            <person name="van de Wouw A.P."/>
            <person name="Couloux A."/>
            <person name="Dominguez V."/>
            <person name="Anthouard V."/>
            <person name="Bally P."/>
            <person name="Bourras S."/>
            <person name="Cozijnsen A.J."/>
            <person name="Ciuffetti L.M."/>
            <person name="Degrave A."/>
            <person name="Dilmaghani A."/>
            <person name="Duret L."/>
            <person name="Fudal I."/>
            <person name="Goodwin S.B."/>
            <person name="Gout L."/>
            <person name="Glaser N."/>
            <person name="Linglin J."/>
            <person name="Kema G.H.J."/>
            <person name="Lapalu N."/>
            <person name="Lawrence C.B."/>
            <person name="May K."/>
            <person name="Meyer M."/>
            <person name="Ollivier B."/>
            <person name="Poulain J."/>
            <person name="Schoch C.L."/>
            <person name="Simon A."/>
            <person name="Spatafora J.W."/>
            <person name="Stachowiak A."/>
            <person name="Turgeon B.G."/>
            <person name="Tyler B.M."/>
            <person name="Vincent D."/>
            <person name="Weissenbach J."/>
            <person name="Amselem J."/>
            <person name="Quesneville H."/>
            <person name="Oliver R.P."/>
            <person name="Wincker P."/>
            <person name="Balesdent M.-H."/>
            <person name="Howlett B.J."/>
        </authorList>
    </citation>
    <scope>NUCLEOTIDE SEQUENCE [LARGE SCALE GENOMIC DNA]</scope>
    <source>
        <strain evidence="14">JN3 / isolate v23.1.3 / race Av1-4-5-6-7-8</strain>
    </source>
</reference>
<proteinExistence type="predicted"/>
<evidence type="ECO:0000256" key="5">
    <source>
        <dbReference type="ARBA" id="ARBA00022741"/>
    </source>
</evidence>
<evidence type="ECO:0000256" key="11">
    <source>
        <dbReference type="SAM" id="MobiDB-lite"/>
    </source>
</evidence>
<feature type="region of interest" description="Disordered" evidence="11">
    <location>
        <begin position="69"/>
        <end position="108"/>
    </location>
</feature>
<evidence type="ECO:0000256" key="8">
    <source>
        <dbReference type="ARBA" id="ARBA00047899"/>
    </source>
</evidence>
<dbReference type="VEuPathDB" id="FungiDB:LEMA_P089910.1"/>
<protein>
    <recommendedName>
        <fullName evidence="1">non-specific serine/threonine protein kinase</fullName>
        <ecNumber evidence="1">2.7.11.1</ecNumber>
    </recommendedName>
</protein>
<keyword evidence="2" id="KW-0723">Serine/threonine-protein kinase</keyword>
<feature type="region of interest" description="Disordered" evidence="11">
    <location>
        <begin position="23"/>
        <end position="43"/>
    </location>
</feature>
<keyword evidence="4" id="KW-0808">Transferase</keyword>
<dbReference type="GO" id="GO:0035556">
    <property type="term" value="P:intracellular signal transduction"/>
    <property type="evidence" value="ECO:0007669"/>
    <property type="project" value="TreeGrafter"/>
</dbReference>
<feature type="compositionally biased region" description="Polar residues" evidence="11">
    <location>
        <begin position="1227"/>
        <end position="1241"/>
    </location>
</feature>
<feature type="region of interest" description="Disordered" evidence="11">
    <location>
        <begin position="747"/>
        <end position="1315"/>
    </location>
</feature>
<dbReference type="FunFam" id="1.10.510.10:FF:000397">
    <property type="entry name" value="Serine/threonine-protein kinase KIN4"/>
    <property type="match status" value="1"/>
</dbReference>
<keyword evidence="3" id="KW-0597">Phosphoprotein</keyword>
<feature type="compositionally biased region" description="Basic and acidic residues" evidence="11">
    <location>
        <begin position="1178"/>
        <end position="1195"/>
    </location>
</feature>
<feature type="compositionally biased region" description="Gly residues" evidence="11">
    <location>
        <begin position="400"/>
        <end position="411"/>
    </location>
</feature>
<gene>
    <name evidence="13" type="ORF">LEMA_P089910.1</name>
</gene>
<dbReference type="GO" id="GO:0045033">
    <property type="term" value="P:peroxisome inheritance"/>
    <property type="evidence" value="ECO:0007669"/>
    <property type="project" value="UniProtKB-ARBA"/>
</dbReference>
<feature type="compositionally biased region" description="Low complexity" evidence="11">
    <location>
        <begin position="1163"/>
        <end position="1174"/>
    </location>
</feature>
<organism evidence="14">
    <name type="scientific">Leptosphaeria maculans (strain JN3 / isolate v23.1.3 / race Av1-4-5-6-7-8)</name>
    <name type="common">Blackleg fungus</name>
    <name type="synonym">Phoma lingam</name>
    <dbReference type="NCBI Taxonomy" id="985895"/>
    <lineage>
        <taxon>Eukaryota</taxon>
        <taxon>Fungi</taxon>
        <taxon>Dikarya</taxon>
        <taxon>Ascomycota</taxon>
        <taxon>Pezizomycotina</taxon>
        <taxon>Dothideomycetes</taxon>
        <taxon>Pleosporomycetidae</taxon>
        <taxon>Pleosporales</taxon>
        <taxon>Pleosporineae</taxon>
        <taxon>Leptosphaeriaceae</taxon>
        <taxon>Plenodomus</taxon>
        <taxon>Plenodomus lingam/Leptosphaeria maculans species complex</taxon>
    </lineage>
</organism>
<evidence type="ECO:0000256" key="4">
    <source>
        <dbReference type="ARBA" id="ARBA00022679"/>
    </source>
</evidence>
<evidence type="ECO:0000256" key="7">
    <source>
        <dbReference type="ARBA" id="ARBA00022840"/>
    </source>
</evidence>
<dbReference type="SUPFAM" id="SSF56112">
    <property type="entry name" value="Protein kinase-like (PK-like)"/>
    <property type="match status" value="1"/>
</dbReference>
<feature type="compositionally biased region" description="Polar residues" evidence="11">
    <location>
        <begin position="907"/>
        <end position="924"/>
    </location>
</feature>
<feature type="compositionally biased region" description="Basic and acidic residues" evidence="11">
    <location>
        <begin position="1277"/>
        <end position="1287"/>
    </location>
</feature>
<evidence type="ECO:0000256" key="2">
    <source>
        <dbReference type="ARBA" id="ARBA00022527"/>
    </source>
</evidence>
<dbReference type="Proteomes" id="UP000002668">
    <property type="component" value="Genome"/>
</dbReference>
<dbReference type="EMBL" id="FP929132">
    <property type="protein sequence ID" value="CBX97582.1"/>
    <property type="molecule type" value="Genomic_DNA"/>
</dbReference>
<feature type="compositionally biased region" description="Polar residues" evidence="11">
    <location>
        <begin position="1032"/>
        <end position="1042"/>
    </location>
</feature>
<dbReference type="Gene3D" id="1.10.510.10">
    <property type="entry name" value="Transferase(Phosphotransferase) domain 1"/>
    <property type="match status" value="1"/>
</dbReference>
<feature type="domain" description="Protein kinase" evidence="12">
    <location>
        <begin position="431"/>
        <end position="723"/>
    </location>
</feature>
<keyword evidence="6" id="KW-0418">Kinase</keyword>
<dbReference type="GO" id="GO:0005524">
    <property type="term" value="F:ATP binding"/>
    <property type="evidence" value="ECO:0007669"/>
    <property type="project" value="UniProtKB-UniRule"/>
</dbReference>
<dbReference type="PROSITE" id="PS00108">
    <property type="entry name" value="PROTEIN_KINASE_ST"/>
    <property type="match status" value="1"/>
</dbReference>
<feature type="compositionally biased region" description="Gly residues" evidence="11">
    <location>
        <begin position="1244"/>
        <end position="1261"/>
    </location>
</feature>
<evidence type="ECO:0000256" key="6">
    <source>
        <dbReference type="ARBA" id="ARBA00022777"/>
    </source>
</evidence>
<feature type="compositionally biased region" description="Low complexity" evidence="11">
    <location>
        <begin position="287"/>
        <end position="299"/>
    </location>
</feature>
<dbReference type="PROSITE" id="PS00107">
    <property type="entry name" value="PROTEIN_KINASE_ATP"/>
    <property type="match status" value="1"/>
</dbReference>
<name>E5A2E7_LEPMJ</name>
<feature type="compositionally biased region" description="Polar residues" evidence="11">
    <location>
        <begin position="315"/>
        <end position="342"/>
    </location>
</feature>
<dbReference type="HOGENOM" id="CLU_003954_1_1_1"/>
<dbReference type="InterPro" id="IPR000719">
    <property type="entry name" value="Prot_kinase_dom"/>
</dbReference>
<evidence type="ECO:0000313" key="13">
    <source>
        <dbReference type="EMBL" id="CBX97582.1"/>
    </source>
</evidence>
<feature type="compositionally biased region" description="Polar residues" evidence="11">
    <location>
        <begin position="34"/>
        <end position="43"/>
    </location>
</feature>
<feature type="compositionally biased region" description="Polar residues" evidence="11">
    <location>
        <begin position="1049"/>
        <end position="1063"/>
    </location>
</feature>
<dbReference type="GO" id="GO:0004674">
    <property type="term" value="F:protein serine/threonine kinase activity"/>
    <property type="evidence" value="ECO:0007669"/>
    <property type="project" value="UniProtKB-KW"/>
</dbReference>
<evidence type="ECO:0000259" key="12">
    <source>
        <dbReference type="PROSITE" id="PS50011"/>
    </source>
</evidence>
<dbReference type="InterPro" id="IPR017441">
    <property type="entry name" value="Protein_kinase_ATP_BS"/>
</dbReference>
<dbReference type="GO" id="GO:0000011">
    <property type="term" value="P:vacuole inheritance"/>
    <property type="evidence" value="ECO:0007669"/>
    <property type="project" value="UniProtKB-ARBA"/>
</dbReference>
<feature type="compositionally biased region" description="Low complexity" evidence="11">
    <location>
        <begin position="186"/>
        <end position="212"/>
    </location>
</feature>
<keyword evidence="5 10" id="KW-0547">Nucleotide-binding</keyword>
<dbReference type="FunFam" id="3.30.200.20:FF:000003">
    <property type="entry name" value="Non-specific serine/threonine protein kinase"/>
    <property type="match status" value="1"/>
</dbReference>
<feature type="compositionally biased region" description="Low complexity" evidence="11">
    <location>
        <begin position="259"/>
        <end position="277"/>
    </location>
</feature>
<dbReference type="PROSITE" id="PS50011">
    <property type="entry name" value="PROTEIN_KINASE_DOM"/>
    <property type="match status" value="1"/>
</dbReference>
<feature type="region of interest" description="Disordered" evidence="11">
    <location>
        <begin position="390"/>
        <end position="426"/>
    </location>
</feature>
<dbReference type="PANTHER" id="PTHR24346:SF110">
    <property type="entry name" value="NON-SPECIFIC SERINE_THREONINE PROTEIN KINASE"/>
    <property type="match status" value="1"/>
</dbReference>
<keyword evidence="14" id="KW-1185">Reference proteome</keyword>
<feature type="compositionally biased region" description="Polar residues" evidence="11">
    <location>
        <begin position="994"/>
        <end position="1019"/>
    </location>
</feature>
<feature type="compositionally biased region" description="Low complexity" evidence="11">
    <location>
        <begin position="1110"/>
        <end position="1122"/>
    </location>
</feature>
<evidence type="ECO:0000256" key="1">
    <source>
        <dbReference type="ARBA" id="ARBA00012513"/>
    </source>
</evidence>
<feature type="compositionally biased region" description="Low complexity" evidence="11">
    <location>
        <begin position="1064"/>
        <end position="1089"/>
    </location>
</feature>
<feature type="binding site" evidence="10">
    <location>
        <position position="460"/>
    </location>
    <ligand>
        <name>ATP</name>
        <dbReference type="ChEBI" id="CHEBI:30616"/>
    </ligand>
</feature>
<comment type="catalytic activity">
    <reaction evidence="9">
        <text>L-seryl-[protein] + ATP = O-phospho-L-seryl-[protein] + ADP + H(+)</text>
        <dbReference type="Rhea" id="RHEA:17989"/>
        <dbReference type="Rhea" id="RHEA-COMP:9863"/>
        <dbReference type="Rhea" id="RHEA-COMP:11604"/>
        <dbReference type="ChEBI" id="CHEBI:15378"/>
        <dbReference type="ChEBI" id="CHEBI:29999"/>
        <dbReference type="ChEBI" id="CHEBI:30616"/>
        <dbReference type="ChEBI" id="CHEBI:83421"/>
        <dbReference type="ChEBI" id="CHEBI:456216"/>
        <dbReference type="EC" id="2.7.11.1"/>
    </reaction>
</comment>
<evidence type="ECO:0000313" key="14">
    <source>
        <dbReference type="Proteomes" id="UP000002668"/>
    </source>
</evidence>
<dbReference type="SMART" id="SM00220">
    <property type="entry name" value="S_TKc"/>
    <property type="match status" value="1"/>
</dbReference>
<feature type="compositionally biased region" description="Polar residues" evidence="11">
    <location>
        <begin position="875"/>
        <end position="884"/>
    </location>
</feature>
<dbReference type="InterPro" id="IPR008271">
    <property type="entry name" value="Ser/Thr_kinase_AS"/>
</dbReference>
<dbReference type="FunCoup" id="E5A2E7">
    <property type="interactions" value="270"/>
</dbReference>
<feature type="compositionally biased region" description="Basic and acidic residues" evidence="11">
    <location>
        <begin position="412"/>
        <end position="423"/>
    </location>
</feature>
<dbReference type="eggNOG" id="KOG0583">
    <property type="taxonomic scope" value="Eukaryota"/>
</dbReference>
<dbReference type="InParanoid" id="E5A2E7"/>
<keyword evidence="7 10" id="KW-0067">ATP-binding</keyword>
<feature type="compositionally biased region" description="Polar residues" evidence="11">
    <location>
        <begin position="1130"/>
        <end position="1142"/>
    </location>
</feature>
<dbReference type="OrthoDB" id="193931at2759"/>
<dbReference type="EC" id="2.7.11.1" evidence="1"/>
<dbReference type="Pfam" id="PF00069">
    <property type="entry name" value="Pkinase"/>
    <property type="match status" value="1"/>
</dbReference>
<dbReference type="GO" id="GO:0005737">
    <property type="term" value="C:cytoplasm"/>
    <property type="evidence" value="ECO:0007669"/>
    <property type="project" value="TreeGrafter"/>
</dbReference>
<accession>E5A2E7</accession>
<evidence type="ECO:0000256" key="3">
    <source>
        <dbReference type="ARBA" id="ARBA00022553"/>
    </source>
</evidence>
<feature type="compositionally biased region" description="Polar residues" evidence="11">
    <location>
        <begin position="949"/>
        <end position="963"/>
    </location>
</feature>
<feature type="compositionally biased region" description="Basic and acidic residues" evidence="11">
    <location>
        <begin position="1299"/>
        <end position="1315"/>
    </location>
</feature>
<feature type="compositionally biased region" description="Polar residues" evidence="11">
    <location>
        <begin position="140"/>
        <end position="152"/>
    </location>
</feature>
<feature type="compositionally biased region" description="Polar residues" evidence="11">
    <location>
        <begin position="222"/>
        <end position="258"/>
    </location>
</feature>
<dbReference type="PANTHER" id="PTHR24346">
    <property type="entry name" value="MAP/MICROTUBULE AFFINITY-REGULATING KINASE"/>
    <property type="match status" value="1"/>
</dbReference>
<feature type="region of interest" description="Disordered" evidence="11">
    <location>
        <begin position="132"/>
        <end position="347"/>
    </location>
</feature>
<dbReference type="OMA" id="HGRIQQP"/>